<dbReference type="InterPro" id="IPR029063">
    <property type="entry name" value="SAM-dependent_MTases_sf"/>
</dbReference>
<accession>A0AAN6IAV0</accession>
<dbReference type="PANTHER" id="PTHR43591">
    <property type="entry name" value="METHYLTRANSFERASE"/>
    <property type="match status" value="1"/>
</dbReference>
<dbReference type="EMBL" id="MU404361">
    <property type="protein sequence ID" value="KAI1609009.1"/>
    <property type="molecule type" value="Genomic_DNA"/>
</dbReference>
<proteinExistence type="predicted"/>
<dbReference type="SUPFAM" id="SSF53335">
    <property type="entry name" value="S-adenosyl-L-methionine-dependent methyltransferases"/>
    <property type="match status" value="1"/>
</dbReference>
<dbReference type="Pfam" id="PF13847">
    <property type="entry name" value="Methyltransf_31"/>
    <property type="match status" value="1"/>
</dbReference>
<dbReference type="GO" id="GO:0032259">
    <property type="term" value="P:methylation"/>
    <property type="evidence" value="ECO:0007669"/>
    <property type="project" value="UniProtKB-KW"/>
</dbReference>
<evidence type="ECO:0000313" key="4">
    <source>
        <dbReference type="Proteomes" id="UP001203852"/>
    </source>
</evidence>
<keyword evidence="3" id="KW-0808">Transferase</keyword>
<dbReference type="CDD" id="cd02440">
    <property type="entry name" value="AdoMet_MTases"/>
    <property type="match status" value="1"/>
</dbReference>
<feature type="compositionally biased region" description="Polar residues" evidence="1">
    <location>
        <begin position="1"/>
        <end position="13"/>
    </location>
</feature>
<feature type="region of interest" description="Disordered" evidence="1">
    <location>
        <begin position="1"/>
        <end position="21"/>
    </location>
</feature>
<dbReference type="Gene3D" id="3.40.50.150">
    <property type="entry name" value="Vaccinia Virus protein VP39"/>
    <property type="match status" value="1"/>
</dbReference>
<sequence>MDQPKQKQGQPSAQAVHHEARSVENSAAYLIPKLEAAKEKKPNLTMLDVGAGSGSISVGFAKAIPEGRVIAVDLNEGILPRARLLAEEAGVTNIELRQADVFKLPFEDASFDITHCHQVLTHVRTAPDALREMLRVTKPGGFVAAREGDLDTECIWPTMPALLKFHDLTVTFMQAAGGVSSAGRQLLSWALDAGAERERVTASFSTWTYSTPQEKETWARAMTEYLRGGRMRAAILAKGLAEEAEIDEMAEAWEDWATQDDAILAMMQGEIIIQK</sequence>
<reference evidence="3" key="1">
    <citation type="journal article" date="2022" name="bioRxiv">
        <title>Deciphering the potential niche of two novel black yeast fungi from a biological soil crust based on their genomes, phenotypes, and melanin regulation.</title>
        <authorList>
            <consortium name="DOE Joint Genome Institute"/>
            <person name="Carr E.C."/>
            <person name="Barton Q."/>
            <person name="Grambo S."/>
            <person name="Sullivan M."/>
            <person name="Renfro C.M."/>
            <person name="Kuo A."/>
            <person name="Pangilinan J."/>
            <person name="Lipzen A."/>
            <person name="Keymanesh K."/>
            <person name="Savage E."/>
            <person name="Barry K."/>
            <person name="Grigoriev I.V."/>
            <person name="Riekhof W.R."/>
            <person name="Harris S.S."/>
        </authorList>
    </citation>
    <scope>NUCLEOTIDE SEQUENCE</scope>
    <source>
        <strain evidence="3">JF 03-4F</strain>
    </source>
</reference>
<dbReference type="AlphaFoldDB" id="A0AAN6IAV0"/>
<keyword evidence="3" id="KW-0489">Methyltransferase</keyword>
<keyword evidence="4" id="KW-1185">Reference proteome</keyword>
<dbReference type="PANTHER" id="PTHR43591:SF24">
    <property type="entry name" value="2-METHOXY-6-POLYPRENYL-1,4-BENZOQUINOL METHYLASE, MITOCHONDRIAL"/>
    <property type="match status" value="1"/>
</dbReference>
<protein>
    <submittedName>
        <fullName evidence="3">S-adenosyl-L-methionine-dependent methyltransferase</fullName>
    </submittedName>
</protein>
<evidence type="ECO:0000256" key="1">
    <source>
        <dbReference type="SAM" id="MobiDB-lite"/>
    </source>
</evidence>
<evidence type="ECO:0000313" key="3">
    <source>
        <dbReference type="EMBL" id="KAI1609009.1"/>
    </source>
</evidence>
<organism evidence="3 4">
    <name type="scientific">Exophiala viscosa</name>
    <dbReference type="NCBI Taxonomy" id="2486360"/>
    <lineage>
        <taxon>Eukaryota</taxon>
        <taxon>Fungi</taxon>
        <taxon>Dikarya</taxon>
        <taxon>Ascomycota</taxon>
        <taxon>Pezizomycotina</taxon>
        <taxon>Eurotiomycetes</taxon>
        <taxon>Chaetothyriomycetidae</taxon>
        <taxon>Chaetothyriales</taxon>
        <taxon>Herpotrichiellaceae</taxon>
        <taxon>Exophiala</taxon>
    </lineage>
</organism>
<dbReference type="InterPro" id="IPR025714">
    <property type="entry name" value="Methyltranfer_dom"/>
</dbReference>
<evidence type="ECO:0000259" key="2">
    <source>
        <dbReference type="Pfam" id="PF13847"/>
    </source>
</evidence>
<dbReference type="Proteomes" id="UP001203852">
    <property type="component" value="Unassembled WGS sequence"/>
</dbReference>
<name>A0AAN6IAV0_9EURO</name>
<feature type="domain" description="Methyltransferase" evidence="2">
    <location>
        <begin position="41"/>
        <end position="153"/>
    </location>
</feature>
<gene>
    <name evidence="3" type="ORF">EDD36DRAFT_82021</name>
</gene>
<dbReference type="GO" id="GO:0008168">
    <property type="term" value="F:methyltransferase activity"/>
    <property type="evidence" value="ECO:0007669"/>
    <property type="project" value="UniProtKB-KW"/>
</dbReference>
<comment type="caution">
    <text evidence="3">The sequence shown here is derived from an EMBL/GenBank/DDBJ whole genome shotgun (WGS) entry which is preliminary data.</text>
</comment>